<protein>
    <recommendedName>
        <fullName evidence="1">SCO6045-like C-terminal domain-containing protein</fullName>
    </recommendedName>
</protein>
<accession>A0A517R8E1</accession>
<dbReference type="KEGG" id="gaz:Pan241w_02030"/>
<evidence type="ECO:0000313" key="2">
    <source>
        <dbReference type="EMBL" id="QDT40150.1"/>
    </source>
</evidence>
<evidence type="ECO:0000313" key="3">
    <source>
        <dbReference type="Proteomes" id="UP000317171"/>
    </source>
</evidence>
<dbReference type="AlphaFoldDB" id="A0A517R8E1"/>
<sequence>MIRVLALLLQNQILRDQLRSNVSAFITKQGLSDEEAKIIASLDCDQLDRQAEALLSKRRSQVAHIIPQTWSSLGRDAINQFQEYVEHAKWPETHHKHELDAQQFCKFLKQRRVQGYLKSEHNWLNFRIHNCWFRIHWVTDLVINNQRFRGIQVFGRNSSGVPVRRAIFLRRTDEDH</sequence>
<name>A0A517R8E1_9PLAN</name>
<reference evidence="2 3" key="1">
    <citation type="submission" date="2019-02" db="EMBL/GenBank/DDBJ databases">
        <title>Deep-cultivation of Planctomycetes and their phenomic and genomic characterization uncovers novel biology.</title>
        <authorList>
            <person name="Wiegand S."/>
            <person name="Jogler M."/>
            <person name="Boedeker C."/>
            <person name="Pinto D."/>
            <person name="Vollmers J."/>
            <person name="Rivas-Marin E."/>
            <person name="Kohn T."/>
            <person name="Peeters S.H."/>
            <person name="Heuer A."/>
            <person name="Rast P."/>
            <person name="Oberbeckmann S."/>
            <person name="Bunk B."/>
            <person name="Jeske O."/>
            <person name="Meyerdierks A."/>
            <person name="Storesund J.E."/>
            <person name="Kallscheuer N."/>
            <person name="Luecker S."/>
            <person name="Lage O.M."/>
            <person name="Pohl T."/>
            <person name="Merkel B.J."/>
            <person name="Hornburger P."/>
            <person name="Mueller R.-W."/>
            <person name="Bruemmer F."/>
            <person name="Labrenz M."/>
            <person name="Spormann A.M."/>
            <person name="Op den Camp H."/>
            <person name="Overmann J."/>
            <person name="Amann R."/>
            <person name="Jetten M.S.M."/>
            <person name="Mascher T."/>
            <person name="Medema M.H."/>
            <person name="Devos D.P."/>
            <person name="Kaster A.-K."/>
            <person name="Ovreas L."/>
            <person name="Rohde M."/>
            <person name="Galperin M.Y."/>
            <person name="Jogler C."/>
        </authorList>
    </citation>
    <scope>NUCLEOTIDE SEQUENCE [LARGE SCALE GENOMIC DNA]</scope>
    <source>
        <strain evidence="2 3">Pan241w</strain>
    </source>
</reference>
<organism evidence="2 3">
    <name type="scientific">Gimesia alba</name>
    <dbReference type="NCBI Taxonomy" id="2527973"/>
    <lineage>
        <taxon>Bacteria</taxon>
        <taxon>Pseudomonadati</taxon>
        <taxon>Planctomycetota</taxon>
        <taxon>Planctomycetia</taxon>
        <taxon>Planctomycetales</taxon>
        <taxon>Planctomycetaceae</taxon>
        <taxon>Gimesia</taxon>
    </lineage>
</organism>
<dbReference type="EMBL" id="CP036269">
    <property type="protein sequence ID" value="QDT40150.1"/>
    <property type="molecule type" value="Genomic_DNA"/>
</dbReference>
<proteinExistence type="predicted"/>
<dbReference type="Pfam" id="PF26136">
    <property type="entry name" value="SCO6045_C"/>
    <property type="match status" value="1"/>
</dbReference>
<feature type="domain" description="SCO6045-like C-terminal" evidence="1">
    <location>
        <begin position="42"/>
        <end position="107"/>
    </location>
</feature>
<keyword evidence="3" id="KW-1185">Reference proteome</keyword>
<evidence type="ECO:0000259" key="1">
    <source>
        <dbReference type="Pfam" id="PF26136"/>
    </source>
</evidence>
<dbReference type="InterPro" id="IPR058711">
    <property type="entry name" value="SCO6045-like_C"/>
</dbReference>
<dbReference type="Proteomes" id="UP000317171">
    <property type="component" value="Chromosome"/>
</dbReference>
<gene>
    <name evidence="2" type="ORF">Pan241w_02030</name>
</gene>